<dbReference type="EMBL" id="LR797030">
    <property type="protein sequence ID" value="CAB4182980.1"/>
    <property type="molecule type" value="Genomic_DNA"/>
</dbReference>
<evidence type="ECO:0000313" key="4">
    <source>
        <dbReference type="EMBL" id="CAB5227180.1"/>
    </source>
</evidence>
<evidence type="ECO:0000313" key="2">
    <source>
        <dbReference type="EMBL" id="CAB4197575.1"/>
    </source>
</evidence>
<evidence type="ECO:0000313" key="3">
    <source>
        <dbReference type="EMBL" id="CAB4211401.1"/>
    </source>
</evidence>
<gene>
    <name evidence="1" type="ORF">UFOVP1077_32</name>
    <name evidence="2" type="ORF">UFOVP1316_20</name>
    <name evidence="3" type="ORF">UFOVP1428_29</name>
    <name evidence="4" type="ORF">UFOVP1526_15</name>
</gene>
<name>A0A6J7X8Q3_9CAUD</name>
<proteinExistence type="predicted"/>
<accession>A0A6J7X8Q3</accession>
<organism evidence="4">
    <name type="scientific">uncultured Caudovirales phage</name>
    <dbReference type="NCBI Taxonomy" id="2100421"/>
    <lineage>
        <taxon>Viruses</taxon>
        <taxon>Duplodnaviria</taxon>
        <taxon>Heunggongvirae</taxon>
        <taxon>Uroviricota</taxon>
        <taxon>Caudoviricetes</taxon>
        <taxon>Peduoviridae</taxon>
        <taxon>Maltschvirus</taxon>
        <taxon>Maltschvirus maltsch</taxon>
    </lineage>
</organism>
<reference evidence="4" key="1">
    <citation type="submission" date="2020-05" db="EMBL/GenBank/DDBJ databases">
        <authorList>
            <person name="Chiriac C."/>
            <person name="Salcher M."/>
            <person name="Ghai R."/>
            <person name="Kavagutti S V."/>
        </authorList>
    </citation>
    <scope>NUCLEOTIDE SEQUENCE</scope>
</reference>
<dbReference type="EMBL" id="LR798376">
    <property type="protein sequence ID" value="CAB5227180.1"/>
    <property type="molecule type" value="Genomic_DNA"/>
</dbReference>
<protein>
    <submittedName>
        <fullName evidence="4">Uncharacterized protein</fullName>
    </submittedName>
</protein>
<dbReference type="EMBL" id="LR797268">
    <property type="protein sequence ID" value="CAB4197575.1"/>
    <property type="molecule type" value="Genomic_DNA"/>
</dbReference>
<evidence type="ECO:0000313" key="1">
    <source>
        <dbReference type="EMBL" id="CAB4182980.1"/>
    </source>
</evidence>
<dbReference type="EMBL" id="LR797374">
    <property type="protein sequence ID" value="CAB4211401.1"/>
    <property type="molecule type" value="Genomic_DNA"/>
</dbReference>
<sequence length="65" mass="7122">MSEPLPGFTTGPTPARYVALGLIGKDGTVVAAYLKQQRVRHAIYSSNNLQHVQNMATRLQAARQK</sequence>